<dbReference type="InterPro" id="IPR036909">
    <property type="entry name" value="Cyt_c-like_dom_sf"/>
</dbReference>
<feature type="domain" description="Cytochrome c" evidence="5">
    <location>
        <begin position="446"/>
        <end position="648"/>
    </location>
</feature>
<evidence type="ECO:0000313" key="6">
    <source>
        <dbReference type="EMBL" id="EIJ78388.1"/>
    </source>
</evidence>
<organism evidence="6 7">
    <name type="scientific">Bacillus methanolicus PB1</name>
    <dbReference type="NCBI Taxonomy" id="997296"/>
    <lineage>
        <taxon>Bacteria</taxon>
        <taxon>Bacillati</taxon>
        <taxon>Bacillota</taxon>
        <taxon>Bacilli</taxon>
        <taxon>Bacillales</taxon>
        <taxon>Bacillaceae</taxon>
        <taxon>Bacillus</taxon>
    </lineage>
</organism>
<dbReference type="SUPFAM" id="SSF46626">
    <property type="entry name" value="Cytochrome c"/>
    <property type="match status" value="1"/>
</dbReference>
<comment type="caution">
    <text evidence="6">The sequence shown here is derived from an EMBL/GenBank/DDBJ whole genome shotgun (WGS) entry which is preliminary data.</text>
</comment>
<evidence type="ECO:0000259" key="5">
    <source>
        <dbReference type="PROSITE" id="PS51007"/>
    </source>
</evidence>
<protein>
    <recommendedName>
        <fullName evidence="5">Cytochrome c domain-containing protein</fullName>
    </recommendedName>
</protein>
<dbReference type="OrthoDB" id="9772811at2"/>
<dbReference type="GO" id="GO:0009055">
    <property type="term" value="F:electron transfer activity"/>
    <property type="evidence" value="ECO:0007669"/>
    <property type="project" value="InterPro"/>
</dbReference>
<dbReference type="PANTHER" id="PTHR30600">
    <property type="entry name" value="CYTOCHROME C PEROXIDASE-RELATED"/>
    <property type="match status" value="1"/>
</dbReference>
<evidence type="ECO:0000256" key="1">
    <source>
        <dbReference type="ARBA" id="ARBA00022617"/>
    </source>
</evidence>
<dbReference type="GO" id="GO:0020037">
    <property type="term" value="F:heme binding"/>
    <property type="evidence" value="ECO:0007669"/>
    <property type="project" value="InterPro"/>
</dbReference>
<evidence type="ECO:0000256" key="3">
    <source>
        <dbReference type="ARBA" id="ARBA00023004"/>
    </source>
</evidence>
<dbReference type="AlphaFoldDB" id="I3DVW7"/>
<keyword evidence="7" id="KW-1185">Reference proteome</keyword>
<dbReference type="PANTHER" id="PTHR30600:SF9">
    <property type="entry name" value="BLR7738 PROTEIN"/>
    <property type="match status" value="1"/>
</dbReference>
<dbReference type="Proteomes" id="UP000010523">
    <property type="component" value="Unassembled WGS sequence"/>
</dbReference>
<accession>I3DVW7</accession>
<gene>
    <name evidence="6" type="ORF">PB1_12539</name>
</gene>
<dbReference type="eggNOG" id="COG1858">
    <property type="taxonomic scope" value="Bacteria"/>
</dbReference>
<reference evidence="6 7" key="1">
    <citation type="journal article" date="2012" name="Appl. Environ. Microbiol.">
        <title>Genome Sequence of Thermotolerant Bacillus methanolicus: Features and Regulation Related to Methylotrophy and Production of L-Lysine and L-Glutamate from Methanol.</title>
        <authorList>
            <person name="Heggeset T.M."/>
            <person name="Krog A."/>
            <person name="Balzer S."/>
            <person name="Wentzel A."/>
            <person name="Ellingsen T.E."/>
            <person name="Brautaset T."/>
        </authorList>
    </citation>
    <scope>NUCLEOTIDE SEQUENCE [LARGE SCALE GENOMIC DNA]</scope>
    <source>
        <strain evidence="6 7">PB1</strain>
    </source>
</reference>
<keyword evidence="2 4" id="KW-0479">Metal-binding</keyword>
<dbReference type="EMBL" id="AFEU01000003">
    <property type="protein sequence ID" value="EIJ78388.1"/>
    <property type="molecule type" value="Genomic_DNA"/>
</dbReference>
<dbReference type="PROSITE" id="PS51007">
    <property type="entry name" value="CYTC"/>
    <property type="match status" value="1"/>
</dbReference>
<evidence type="ECO:0000256" key="4">
    <source>
        <dbReference type="PROSITE-ProRule" id="PRU00433"/>
    </source>
</evidence>
<dbReference type="Gene3D" id="1.10.760.10">
    <property type="entry name" value="Cytochrome c-like domain"/>
    <property type="match status" value="1"/>
</dbReference>
<dbReference type="RefSeq" id="WP_004436792.1">
    <property type="nucleotide sequence ID" value="NZ_AFEU01000003.1"/>
</dbReference>
<evidence type="ECO:0000313" key="7">
    <source>
        <dbReference type="Proteomes" id="UP000010523"/>
    </source>
</evidence>
<dbReference type="GO" id="GO:0004130">
    <property type="term" value="F:cytochrome-c peroxidase activity"/>
    <property type="evidence" value="ECO:0007669"/>
    <property type="project" value="TreeGrafter"/>
</dbReference>
<dbReference type="GO" id="GO:0046872">
    <property type="term" value="F:metal ion binding"/>
    <property type="evidence" value="ECO:0007669"/>
    <property type="project" value="UniProtKB-KW"/>
</dbReference>
<proteinExistence type="predicted"/>
<sequence length="653" mass="71077">MRVKKLLTVIALLLFIVVVGFFIITFMEPEYAYIPSKEKVMSKENRMMTGAFDIWGEMISKEEAEKQLKTPKGRAYLSAENGAVKIDNKLLNLGRETFYKETFGNEVFLTDVLGIVNGPITVANMAKAIVALKGKGTTNLQVELAEAVKIGDKTFKKGDKIDTGIDVPKGVYAPLGMPVKYSEGKIKVGISCAACHATVHPKTLEVMDGVTNPDLNTGLILALATNSAAYFPHSEIKSIKNYLKDLDRKVVTTNGKKEPLPDPKKLEAAVDQVFIKWPRGNFDSSIDMKSNPTQIPDAFTLGDHPYSWSGAAMAGPFKGLTVFSNNVHAQNSDALAQAPVSQALFGIDPEVYIGTILQNAADQKYRYDPKRGEKPSVFFAKIDPTPGVPGINQMEKPPSFPKITLVAPDGLHVSSPGHKVNEQNNAVAGWQLTLEPPTPRKKVNKEMVTEGRRVFAKAGCITCHAGNYLTNNKVISAKVIGTEPTRAGAFKKTEKIFGESTIYSLDTPVPVAKNAKVLKVPTKQLDPEQIKLAWAKGDSPGGYKVPSLIGLYWSAPYLHDGGVAVGKSLKQAGLPETMLKGISADPHNSLLALIDRNIRQKVIKTNQSSEDLNVVRITGKGHEFWVDSGSGFSKDEQKALIEYLLSLNSVSQN</sequence>
<dbReference type="InterPro" id="IPR051395">
    <property type="entry name" value="Cytochrome_c_Peroxidase/MauG"/>
</dbReference>
<name>I3DVW7_BACMT</name>
<evidence type="ECO:0000256" key="2">
    <source>
        <dbReference type="ARBA" id="ARBA00022723"/>
    </source>
</evidence>
<keyword evidence="3 4" id="KW-0408">Iron</keyword>
<dbReference type="PATRIC" id="fig|997296.3.peg.2643"/>
<dbReference type="STRING" id="997296.PB1_12539"/>
<dbReference type="InterPro" id="IPR009056">
    <property type="entry name" value="Cyt_c-like_dom"/>
</dbReference>
<keyword evidence="1 4" id="KW-0349">Heme</keyword>